<feature type="transmembrane region" description="Helical" evidence="1">
    <location>
        <begin position="12"/>
        <end position="31"/>
    </location>
</feature>
<keyword evidence="1" id="KW-1133">Transmembrane helix</keyword>
<protein>
    <submittedName>
        <fullName evidence="2">Uncharacterized protein</fullName>
    </submittedName>
</protein>
<name>A0A1B2DDC4_9BACL</name>
<dbReference type="RefSeq" id="WP_099517096.1">
    <property type="nucleotide sequence ID" value="NZ_CP016808.1"/>
</dbReference>
<reference evidence="2" key="1">
    <citation type="submission" date="2016-08" db="EMBL/GenBank/DDBJ databases">
        <title>Complete Genome Seqeunce of Paenibacillus sp. BIHB 4019 from tea rhizoplane.</title>
        <authorList>
            <person name="Thakur R."/>
            <person name="Swarnkar M.K."/>
            <person name="Gulati A."/>
        </authorList>
    </citation>
    <scope>NUCLEOTIDE SEQUENCE [LARGE SCALE GENOMIC DNA]</scope>
    <source>
        <strain evidence="2">BIHB4019</strain>
    </source>
</reference>
<evidence type="ECO:0000313" key="2">
    <source>
        <dbReference type="EMBL" id="ANY65709.1"/>
    </source>
</evidence>
<gene>
    <name evidence="2" type="ORF">BBD42_03945</name>
</gene>
<keyword evidence="1" id="KW-0812">Transmembrane</keyword>
<dbReference type="AlphaFoldDB" id="A0A1B2DDC4"/>
<evidence type="ECO:0000256" key="1">
    <source>
        <dbReference type="SAM" id="Phobius"/>
    </source>
</evidence>
<dbReference type="EMBL" id="CP016808">
    <property type="protein sequence ID" value="ANY65709.1"/>
    <property type="molecule type" value="Genomic_DNA"/>
</dbReference>
<accession>A0A1B2DDC4</accession>
<keyword evidence="1" id="KW-0472">Membrane</keyword>
<proteinExistence type="predicted"/>
<sequence length="169" mass="18941">MENISTGLKWVIGVIVTILIIAAAVSIYLVINGYFNRAQEQTLAQTKLINQAEFSSYDNKDVSGQDVINASTRYSGRPQFSVYIDTGENRTGFYAKNNYTICYSIPTGSDLLVDLSTKACSYDTKRQVDVSTMQDQTNSVYYINTTAVFVSKTYKDKNGEVRLIEFSQK</sequence>
<organism evidence="2">
    <name type="scientific">Paenibacillus sp. BIHB 4019</name>
    <dbReference type="NCBI Taxonomy" id="1870819"/>
    <lineage>
        <taxon>Bacteria</taxon>
        <taxon>Bacillati</taxon>
        <taxon>Bacillota</taxon>
        <taxon>Bacilli</taxon>
        <taxon>Bacillales</taxon>
        <taxon>Paenibacillaceae</taxon>
        <taxon>Paenibacillus</taxon>
    </lineage>
</organism>